<dbReference type="InterPro" id="IPR004358">
    <property type="entry name" value="Sig_transdc_His_kin-like_C"/>
</dbReference>
<dbReference type="PANTHER" id="PTHR44936">
    <property type="entry name" value="SENSOR PROTEIN CREC"/>
    <property type="match status" value="1"/>
</dbReference>
<evidence type="ECO:0000259" key="11">
    <source>
        <dbReference type="PROSITE" id="PS50109"/>
    </source>
</evidence>
<dbReference type="InterPro" id="IPR005467">
    <property type="entry name" value="His_kinase_dom"/>
</dbReference>
<evidence type="ECO:0000256" key="4">
    <source>
        <dbReference type="ARBA" id="ARBA00022475"/>
    </source>
</evidence>
<comment type="catalytic activity">
    <reaction evidence="1">
        <text>ATP + protein L-histidine = ADP + protein N-phospho-L-histidine.</text>
        <dbReference type="EC" id="2.7.13.3"/>
    </reaction>
</comment>
<evidence type="ECO:0000256" key="3">
    <source>
        <dbReference type="ARBA" id="ARBA00012438"/>
    </source>
</evidence>
<evidence type="ECO:0000259" key="12">
    <source>
        <dbReference type="PROSITE" id="PS50885"/>
    </source>
</evidence>
<reference evidence="13 14" key="1">
    <citation type="submission" date="2020-04" db="EMBL/GenBank/DDBJ databases">
        <authorList>
            <person name="De Canck E."/>
        </authorList>
    </citation>
    <scope>NUCLEOTIDE SEQUENCE [LARGE SCALE GENOMIC DNA]</scope>
    <source>
        <strain evidence="13 14">LMG 26841</strain>
    </source>
</reference>
<evidence type="ECO:0000256" key="8">
    <source>
        <dbReference type="ARBA" id="ARBA00022777"/>
    </source>
</evidence>
<dbReference type="GeneID" id="94357592"/>
<dbReference type="Pfam" id="PF02518">
    <property type="entry name" value="HATPase_c"/>
    <property type="match status" value="1"/>
</dbReference>
<gene>
    <name evidence="13" type="primary">rstB_2</name>
    <name evidence="13" type="ORF">LMG26841_04045</name>
</gene>
<dbReference type="Pfam" id="PF00512">
    <property type="entry name" value="HisKA"/>
    <property type="match status" value="1"/>
</dbReference>
<dbReference type="RefSeq" id="WP_175167845.1">
    <property type="nucleotide sequence ID" value="NZ_CADIKW010000009.1"/>
</dbReference>
<keyword evidence="10" id="KW-0812">Transmembrane</keyword>
<evidence type="ECO:0000256" key="5">
    <source>
        <dbReference type="ARBA" id="ARBA00022553"/>
    </source>
</evidence>
<dbReference type="InterPro" id="IPR050980">
    <property type="entry name" value="2C_sensor_his_kinase"/>
</dbReference>
<evidence type="ECO:0000256" key="9">
    <source>
        <dbReference type="ARBA" id="ARBA00022840"/>
    </source>
</evidence>
<dbReference type="EC" id="2.7.13.3" evidence="3"/>
<evidence type="ECO:0000256" key="7">
    <source>
        <dbReference type="ARBA" id="ARBA00022741"/>
    </source>
</evidence>
<dbReference type="SMART" id="SM00304">
    <property type="entry name" value="HAMP"/>
    <property type="match status" value="1"/>
</dbReference>
<keyword evidence="14" id="KW-1185">Reference proteome</keyword>
<keyword evidence="6 13" id="KW-0808">Transferase</keyword>
<proteinExistence type="predicted"/>
<evidence type="ECO:0000256" key="2">
    <source>
        <dbReference type="ARBA" id="ARBA00004651"/>
    </source>
</evidence>
<dbReference type="PROSITE" id="PS50109">
    <property type="entry name" value="HIS_KIN"/>
    <property type="match status" value="1"/>
</dbReference>
<evidence type="ECO:0000256" key="10">
    <source>
        <dbReference type="SAM" id="Phobius"/>
    </source>
</evidence>
<dbReference type="CDD" id="cd00082">
    <property type="entry name" value="HisKA"/>
    <property type="match status" value="1"/>
</dbReference>
<dbReference type="AlphaFoldDB" id="A0A6S7E1Y3"/>
<evidence type="ECO:0000256" key="1">
    <source>
        <dbReference type="ARBA" id="ARBA00000085"/>
    </source>
</evidence>
<dbReference type="Gene3D" id="1.10.287.130">
    <property type="match status" value="1"/>
</dbReference>
<dbReference type="Proteomes" id="UP000494272">
    <property type="component" value="Unassembled WGS sequence"/>
</dbReference>
<dbReference type="GO" id="GO:0000155">
    <property type="term" value="F:phosphorelay sensor kinase activity"/>
    <property type="evidence" value="ECO:0007669"/>
    <property type="project" value="InterPro"/>
</dbReference>
<keyword evidence="7" id="KW-0547">Nucleotide-binding</keyword>
<keyword evidence="4" id="KW-1003">Cell membrane</keyword>
<dbReference type="InterPro" id="IPR036097">
    <property type="entry name" value="HisK_dim/P_sf"/>
</dbReference>
<feature type="domain" description="Histidine kinase" evidence="11">
    <location>
        <begin position="218"/>
        <end position="433"/>
    </location>
</feature>
<name>A0A6S7E1Y3_9BURK</name>
<keyword evidence="8" id="KW-0418">Kinase</keyword>
<comment type="subcellular location">
    <subcellularLocation>
        <location evidence="2">Cell membrane</location>
        <topology evidence="2">Multi-pass membrane protein</topology>
    </subcellularLocation>
</comment>
<organism evidence="13 14">
    <name type="scientific">Achromobacter dolens</name>
    <dbReference type="NCBI Taxonomy" id="1287738"/>
    <lineage>
        <taxon>Bacteria</taxon>
        <taxon>Pseudomonadati</taxon>
        <taxon>Pseudomonadota</taxon>
        <taxon>Betaproteobacteria</taxon>
        <taxon>Burkholderiales</taxon>
        <taxon>Alcaligenaceae</taxon>
        <taxon>Achromobacter</taxon>
    </lineage>
</organism>
<dbReference type="InterPro" id="IPR003594">
    <property type="entry name" value="HATPase_dom"/>
</dbReference>
<keyword evidence="9" id="KW-0067">ATP-binding</keyword>
<dbReference type="SUPFAM" id="SSF55874">
    <property type="entry name" value="ATPase domain of HSP90 chaperone/DNA topoisomerase II/histidine kinase"/>
    <property type="match status" value="1"/>
</dbReference>
<dbReference type="GO" id="GO:0005524">
    <property type="term" value="F:ATP binding"/>
    <property type="evidence" value="ECO:0007669"/>
    <property type="project" value="UniProtKB-KW"/>
</dbReference>
<dbReference type="PRINTS" id="PR00344">
    <property type="entry name" value="BCTRLSENSOR"/>
</dbReference>
<protein>
    <recommendedName>
        <fullName evidence="3">histidine kinase</fullName>
        <ecNumber evidence="3">2.7.13.3</ecNumber>
    </recommendedName>
</protein>
<feature type="domain" description="HAMP" evidence="12">
    <location>
        <begin position="158"/>
        <end position="210"/>
    </location>
</feature>
<dbReference type="EMBL" id="CADIKW010000009">
    <property type="protein sequence ID" value="CAB3892435.1"/>
    <property type="molecule type" value="Genomic_DNA"/>
</dbReference>
<keyword evidence="5" id="KW-0597">Phosphoprotein</keyword>
<dbReference type="GO" id="GO:0005886">
    <property type="term" value="C:plasma membrane"/>
    <property type="evidence" value="ECO:0007669"/>
    <property type="project" value="UniProtKB-SubCell"/>
</dbReference>
<dbReference type="CDD" id="cd06225">
    <property type="entry name" value="HAMP"/>
    <property type="match status" value="1"/>
</dbReference>
<feature type="transmembrane region" description="Helical" evidence="10">
    <location>
        <begin position="135"/>
        <end position="158"/>
    </location>
</feature>
<dbReference type="PROSITE" id="PS50885">
    <property type="entry name" value="HAMP"/>
    <property type="match status" value="1"/>
</dbReference>
<sequence length="442" mass="49629">MLKFTIRIFVVAAIAYIAASQLVNRSLGYLLESISADLSYEAVRGQMYALHKELDPIEPESRAAFIRDSLRPHYGLELKLVTPERIEATEQEKQDLATRGFIMRDEYNTYLAPLPGEPRQWLEMRLPGEPTLEKWITWGAWLALSMVLAAVLLLLWALPVWRDLDSLRNATLRMGQGDLGVRARLSHFSGIRHVGESFNQMAERISALVENQRSLTNAVSHELRTPLARLSFEVDMLGQEKFQARREQILHDMRTDIRELETMVDELLVYARLERPADDVVKQETVDVRDWLGEALAQVAHQADARGVHCHVRDGLPAHVQLHPRYMSRALLNLVQNAVRYASARIEISLTSCPTGGYELIVDDDGPGVAPVDRERIFEPFIRLDESRDRGTGGAGLGLAIVKRVAASHKGTIEVRESPLGGARFILRWMSTPVAADSAGSC</sequence>
<dbReference type="Gene3D" id="3.30.565.10">
    <property type="entry name" value="Histidine kinase-like ATPase, C-terminal domain"/>
    <property type="match status" value="1"/>
</dbReference>
<evidence type="ECO:0000313" key="14">
    <source>
        <dbReference type="Proteomes" id="UP000494272"/>
    </source>
</evidence>
<dbReference type="InterPro" id="IPR036890">
    <property type="entry name" value="HATPase_C_sf"/>
</dbReference>
<dbReference type="PANTHER" id="PTHR44936:SF10">
    <property type="entry name" value="SENSOR PROTEIN RSTB"/>
    <property type="match status" value="1"/>
</dbReference>
<dbReference type="InterPro" id="IPR003660">
    <property type="entry name" value="HAMP_dom"/>
</dbReference>
<evidence type="ECO:0000256" key="6">
    <source>
        <dbReference type="ARBA" id="ARBA00022679"/>
    </source>
</evidence>
<dbReference type="SMART" id="SM00388">
    <property type="entry name" value="HisKA"/>
    <property type="match status" value="1"/>
</dbReference>
<dbReference type="SUPFAM" id="SSF47384">
    <property type="entry name" value="Homodimeric domain of signal transducing histidine kinase"/>
    <property type="match status" value="1"/>
</dbReference>
<accession>A0A6S7E1Y3</accession>
<dbReference type="InterPro" id="IPR003661">
    <property type="entry name" value="HisK_dim/P_dom"/>
</dbReference>
<keyword evidence="10" id="KW-1133">Transmembrane helix</keyword>
<evidence type="ECO:0000313" key="13">
    <source>
        <dbReference type="EMBL" id="CAB3892435.1"/>
    </source>
</evidence>
<keyword evidence="10" id="KW-0472">Membrane</keyword>
<dbReference type="SMART" id="SM00387">
    <property type="entry name" value="HATPase_c"/>
    <property type="match status" value="1"/>
</dbReference>